<gene>
    <name evidence="2" type="ORF">SAMN05444000_10169</name>
</gene>
<accession>A0A1M6AWW8</accession>
<sequence length="154" mass="17114">MTFSPVDHQTHATRKFHEFRVGEVFRAPSRTMTEGVFAAFQAASGDNHPIHYDRAYLQRLGHRDLMAHGYQTLIQAAIGASPLAHEMGEALIGFLEQSSKFLAPVYCGDTLYPSFVVSELKKNTTTGVLTVDISIHNQDGVKVVEGHQSYLMHL</sequence>
<dbReference type="STRING" id="1470563.SAMN05444000_10169"/>
<dbReference type="AlphaFoldDB" id="A0A1M6AWW8"/>
<dbReference type="SUPFAM" id="SSF54637">
    <property type="entry name" value="Thioesterase/thiol ester dehydrase-isomerase"/>
    <property type="match status" value="1"/>
</dbReference>
<dbReference type="Pfam" id="PF01575">
    <property type="entry name" value="MaoC_dehydratas"/>
    <property type="match status" value="1"/>
</dbReference>
<dbReference type="RefSeq" id="WP_073248242.1">
    <property type="nucleotide sequence ID" value="NZ_FQZQ01000001.1"/>
</dbReference>
<dbReference type="InterPro" id="IPR052342">
    <property type="entry name" value="MCH/BMMD"/>
</dbReference>
<dbReference type="PANTHER" id="PTHR43664:SF1">
    <property type="entry name" value="BETA-METHYLMALYL-COA DEHYDRATASE"/>
    <property type="match status" value="1"/>
</dbReference>
<proteinExistence type="predicted"/>
<dbReference type="OrthoDB" id="9796589at2"/>
<dbReference type="CDD" id="cd03441">
    <property type="entry name" value="R_hydratase_like"/>
    <property type="match status" value="1"/>
</dbReference>
<dbReference type="EMBL" id="FQZQ01000001">
    <property type="protein sequence ID" value="SHI40975.1"/>
    <property type="molecule type" value="Genomic_DNA"/>
</dbReference>
<keyword evidence="3" id="KW-1185">Reference proteome</keyword>
<reference evidence="3" key="1">
    <citation type="submission" date="2016-11" db="EMBL/GenBank/DDBJ databases">
        <authorList>
            <person name="Varghese N."/>
            <person name="Submissions S."/>
        </authorList>
    </citation>
    <scope>NUCLEOTIDE SEQUENCE [LARGE SCALE GENOMIC DNA]</scope>
    <source>
        <strain evidence="3">DSM 100564</strain>
    </source>
</reference>
<name>A0A1M6AWW8_9RHOB</name>
<evidence type="ECO:0000313" key="2">
    <source>
        <dbReference type="EMBL" id="SHI40975.1"/>
    </source>
</evidence>
<dbReference type="InterPro" id="IPR002539">
    <property type="entry name" value="MaoC-like_dom"/>
</dbReference>
<organism evidence="2 3">
    <name type="scientific">Shimia gijangensis</name>
    <dbReference type="NCBI Taxonomy" id="1470563"/>
    <lineage>
        <taxon>Bacteria</taxon>
        <taxon>Pseudomonadati</taxon>
        <taxon>Pseudomonadota</taxon>
        <taxon>Alphaproteobacteria</taxon>
        <taxon>Rhodobacterales</taxon>
        <taxon>Roseobacteraceae</taxon>
    </lineage>
</organism>
<feature type="domain" description="MaoC-like" evidence="1">
    <location>
        <begin position="21"/>
        <end position="130"/>
    </location>
</feature>
<protein>
    <submittedName>
        <fullName evidence="2">Acyl dehydratase</fullName>
    </submittedName>
</protein>
<dbReference type="Proteomes" id="UP000183982">
    <property type="component" value="Unassembled WGS sequence"/>
</dbReference>
<evidence type="ECO:0000313" key="3">
    <source>
        <dbReference type="Proteomes" id="UP000183982"/>
    </source>
</evidence>
<dbReference type="InterPro" id="IPR029069">
    <property type="entry name" value="HotDog_dom_sf"/>
</dbReference>
<evidence type="ECO:0000259" key="1">
    <source>
        <dbReference type="Pfam" id="PF01575"/>
    </source>
</evidence>
<dbReference type="Gene3D" id="3.10.129.10">
    <property type="entry name" value="Hotdog Thioesterase"/>
    <property type="match status" value="1"/>
</dbReference>
<dbReference type="PANTHER" id="PTHR43664">
    <property type="entry name" value="MONOAMINE OXIDASE-RELATED"/>
    <property type="match status" value="1"/>
</dbReference>